<organism evidence="1 2">
    <name type="scientific">Rhodopirellula bahusiensis</name>
    <dbReference type="NCBI Taxonomy" id="2014065"/>
    <lineage>
        <taxon>Bacteria</taxon>
        <taxon>Pseudomonadati</taxon>
        <taxon>Planctomycetota</taxon>
        <taxon>Planctomycetia</taxon>
        <taxon>Pirellulales</taxon>
        <taxon>Pirellulaceae</taxon>
        <taxon>Rhodopirellula</taxon>
    </lineage>
</organism>
<evidence type="ECO:0000313" key="2">
    <source>
        <dbReference type="Proteomes" id="UP000225740"/>
    </source>
</evidence>
<proteinExistence type="predicted"/>
<protein>
    <recommendedName>
        <fullName evidence="3">PLD phosphodiesterase domain-containing protein</fullName>
    </recommendedName>
</protein>
<evidence type="ECO:0008006" key="3">
    <source>
        <dbReference type="Google" id="ProtNLM"/>
    </source>
</evidence>
<dbReference type="EMBL" id="NIZW01000009">
    <property type="protein sequence ID" value="PHQ34779.1"/>
    <property type="molecule type" value="Genomic_DNA"/>
</dbReference>
<sequence>MLDIKKHRLDYGAMLIPPPGYRLAKAVAATYTLDLNTLLSIPVALFFSQTLEGNFDAERVQLLEAIQRCPDVLRIYHQRGKIHVPRKHNRLYGLLEPCVVGILPDDAYTAFHPKVWVLRYEHDHEPTMYRVIVLSRNLTYDRSWDIAAHLDGEVTEERQSKNAPLVSFVKHLISYEGFDGDRKFVADLRKVQFKTPNGFNQNFFFHPVGVNGYENPITTQTGSRALCISPFVHDEAIHTLWENVSDELLLFGCREELRRLKPETLEDVRAFCISDLIVDGESVEQGEDGEGEQLEQNLHAKLYVYQGESSRNQWFLGSANATKAALERNIEFILELRGTGAAVQLDQLKDELLGKDEQGGIFQQYEPPDEPVDDTEIKKLEEKLRLLEFDLLKHLEINTAEVRPSENEANYDLHLVLDPGSRKWPGLSVRLSPFNSDGIGPEELSPGRISKLVFGNINESNLSRFLRFEIWQGSERLRAFLMKVEIDGIPESRVSRILKSIINSRDRFFEYLRFLLADDLNKDPVGADPGDDGGNTNSDGESVWDTSIPIFEQLLLAASRSPQRLQAIDEVLQQLRKEEGEESDSNVIPHEFLEFWAAFKQIVPQSSRRKR</sequence>
<accession>A0A2G1W818</accession>
<dbReference type="RefSeq" id="WP_099261083.1">
    <property type="nucleotide sequence ID" value="NZ_NIZW01000009.1"/>
</dbReference>
<evidence type="ECO:0000313" key="1">
    <source>
        <dbReference type="EMBL" id="PHQ34779.1"/>
    </source>
</evidence>
<reference evidence="1 2" key="1">
    <citation type="submission" date="2017-06" db="EMBL/GenBank/DDBJ databases">
        <title>Description of Rhodopirellula bahusiensis sp. nov.</title>
        <authorList>
            <person name="Kizina J."/>
            <person name="Harder J."/>
        </authorList>
    </citation>
    <scope>NUCLEOTIDE SEQUENCE [LARGE SCALE GENOMIC DNA]</scope>
    <source>
        <strain evidence="1 2">SWK21</strain>
    </source>
</reference>
<keyword evidence="2" id="KW-1185">Reference proteome</keyword>
<dbReference type="Gene3D" id="3.30.870.10">
    <property type="entry name" value="Endonuclease Chain A"/>
    <property type="match status" value="1"/>
</dbReference>
<name>A0A2G1W818_9BACT</name>
<dbReference type="OrthoDB" id="369674at2"/>
<dbReference type="GeneID" id="90609020"/>
<dbReference type="AlphaFoldDB" id="A0A2G1W818"/>
<dbReference type="Proteomes" id="UP000225740">
    <property type="component" value="Unassembled WGS sequence"/>
</dbReference>
<comment type="caution">
    <text evidence="1">The sequence shown here is derived from an EMBL/GenBank/DDBJ whole genome shotgun (WGS) entry which is preliminary data.</text>
</comment>
<gene>
    <name evidence="1" type="ORF">CEE69_12950</name>
</gene>